<keyword evidence="5 7" id="KW-1133">Transmembrane helix</keyword>
<feature type="transmembrane region" description="Helical" evidence="7">
    <location>
        <begin position="83"/>
        <end position="106"/>
    </location>
</feature>
<evidence type="ECO:0000256" key="5">
    <source>
        <dbReference type="ARBA" id="ARBA00022989"/>
    </source>
</evidence>
<sequence>MREKNDLKENTVRGTIFGALERFSVMGIQIICTFIVARFLTPSDFGLVGLLIVFTVIGNTIVDSGFGQALVREKEVSDLEYSSVFYLNVFLSLIVYFLLFVSSGFIADFYKESSLKNIARVTFLVIPLNAFAVVQNAVLVRNLDFKKIFVVSLCASILSCVLAIILAVLYRNVWALVFQNIFLYGFRSIFLWILSKWHPIFSFSLVSIRKYIHFAINLLFVGFIGNIFNNIYSLIIGRVYSTMDLGYYSQADRIRMSLSGSSTEVIQRVTYPILSKINNANADVKEAYRKIIMITVFFVASIQFFFMGISLDLFEIVMGDKIWRVAGTFFFILCINGSLYPLHSINQNILLVKDRSKTLLLLEIARRFLMIVILCITVHFDIIIFVCGNAFYSISLLFLNLYFCGQPINYPLKEQFKDILPVYIRCVIMLFFMLIVNYFLRDNSIYMRVFTAACVGVFVFLFLFYKSCYLKLIYNLLSIYKVR</sequence>
<reference evidence="8 9" key="1">
    <citation type="submission" date="2016-10" db="EMBL/GenBank/DDBJ databases">
        <authorList>
            <person name="de Groot N.N."/>
        </authorList>
    </citation>
    <scope>NUCLEOTIDE SEQUENCE [LARGE SCALE GENOMIC DNA]</scope>
    <source>
        <strain evidence="8 9">NLAE-zl-G339</strain>
    </source>
</reference>
<dbReference type="EMBL" id="FNRP01000036">
    <property type="protein sequence ID" value="SEB13390.1"/>
    <property type="molecule type" value="Genomic_DNA"/>
</dbReference>
<evidence type="ECO:0000256" key="4">
    <source>
        <dbReference type="ARBA" id="ARBA00022692"/>
    </source>
</evidence>
<gene>
    <name evidence="8" type="ORF">SAMN04487924_13611</name>
</gene>
<feature type="transmembrane region" description="Helical" evidence="7">
    <location>
        <begin position="148"/>
        <end position="170"/>
    </location>
</feature>
<dbReference type="GO" id="GO:0005886">
    <property type="term" value="C:plasma membrane"/>
    <property type="evidence" value="ECO:0007669"/>
    <property type="project" value="UniProtKB-SubCell"/>
</dbReference>
<evidence type="ECO:0000313" key="8">
    <source>
        <dbReference type="EMBL" id="SEB13390.1"/>
    </source>
</evidence>
<dbReference type="InterPro" id="IPR050833">
    <property type="entry name" value="Poly_Biosynth_Transport"/>
</dbReference>
<feature type="transmembrane region" description="Helical" evidence="7">
    <location>
        <begin position="176"/>
        <end position="194"/>
    </location>
</feature>
<name>A0A1H4GWB3_9BACE</name>
<feature type="transmembrane region" description="Helical" evidence="7">
    <location>
        <begin position="291"/>
        <end position="310"/>
    </location>
</feature>
<accession>A0A1H4GWB3</accession>
<dbReference type="CDD" id="cd13127">
    <property type="entry name" value="MATE_tuaB_like"/>
    <property type="match status" value="1"/>
</dbReference>
<dbReference type="Pfam" id="PF13440">
    <property type="entry name" value="Polysacc_synt_3"/>
    <property type="match status" value="1"/>
</dbReference>
<evidence type="ECO:0000313" key="9">
    <source>
        <dbReference type="Proteomes" id="UP000183040"/>
    </source>
</evidence>
<evidence type="ECO:0000256" key="3">
    <source>
        <dbReference type="ARBA" id="ARBA00022475"/>
    </source>
</evidence>
<comment type="similarity">
    <text evidence="2">Belongs to the polysaccharide synthase family.</text>
</comment>
<evidence type="ECO:0000256" key="1">
    <source>
        <dbReference type="ARBA" id="ARBA00004651"/>
    </source>
</evidence>
<dbReference type="RefSeq" id="WP_074708429.1">
    <property type="nucleotide sequence ID" value="NZ_FNRP01000036.1"/>
</dbReference>
<evidence type="ECO:0000256" key="2">
    <source>
        <dbReference type="ARBA" id="ARBA00007430"/>
    </source>
</evidence>
<feature type="transmembrane region" description="Helical" evidence="7">
    <location>
        <begin position="322"/>
        <end position="342"/>
    </location>
</feature>
<feature type="transmembrane region" description="Helical" evidence="7">
    <location>
        <begin position="422"/>
        <end position="439"/>
    </location>
</feature>
<feature type="transmembrane region" description="Helical" evidence="7">
    <location>
        <begin position="445"/>
        <end position="465"/>
    </location>
</feature>
<keyword evidence="3" id="KW-1003">Cell membrane</keyword>
<evidence type="ECO:0000256" key="6">
    <source>
        <dbReference type="ARBA" id="ARBA00023136"/>
    </source>
</evidence>
<keyword evidence="6 7" id="KW-0472">Membrane</keyword>
<proteinExistence type="inferred from homology"/>
<protein>
    <submittedName>
        <fullName evidence="8">Membrane protein involved in the export of O-antigen and teichoic acid</fullName>
    </submittedName>
</protein>
<dbReference type="AlphaFoldDB" id="A0A1H4GWB3"/>
<dbReference type="PANTHER" id="PTHR30250">
    <property type="entry name" value="PST FAMILY PREDICTED COLANIC ACID TRANSPORTER"/>
    <property type="match status" value="1"/>
</dbReference>
<dbReference type="Proteomes" id="UP000183040">
    <property type="component" value="Unassembled WGS sequence"/>
</dbReference>
<dbReference type="PANTHER" id="PTHR30250:SF10">
    <property type="entry name" value="LIPOPOLYSACCHARIDE BIOSYNTHESIS PROTEIN WZXC"/>
    <property type="match status" value="1"/>
</dbReference>
<comment type="subcellular location">
    <subcellularLocation>
        <location evidence="1">Cell membrane</location>
        <topology evidence="1">Multi-pass membrane protein</topology>
    </subcellularLocation>
</comment>
<organism evidence="8 9">
    <name type="scientific">Bacteroides xylanisolvens</name>
    <dbReference type="NCBI Taxonomy" id="371601"/>
    <lineage>
        <taxon>Bacteria</taxon>
        <taxon>Pseudomonadati</taxon>
        <taxon>Bacteroidota</taxon>
        <taxon>Bacteroidia</taxon>
        <taxon>Bacteroidales</taxon>
        <taxon>Bacteroidaceae</taxon>
        <taxon>Bacteroides</taxon>
    </lineage>
</organism>
<feature type="transmembrane region" description="Helical" evidence="7">
    <location>
        <begin position="368"/>
        <end position="401"/>
    </location>
</feature>
<keyword evidence="4 7" id="KW-0812">Transmembrane</keyword>
<evidence type="ECO:0000256" key="7">
    <source>
        <dbReference type="SAM" id="Phobius"/>
    </source>
</evidence>
<feature type="transmembrane region" description="Helical" evidence="7">
    <location>
        <begin position="214"/>
        <end position="235"/>
    </location>
</feature>
<feature type="transmembrane region" description="Helical" evidence="7">
    <location>
        <begin position="118"/>
        <end position="139"/>
    </location>
</feature>